<evidence type="ECO:0000256" key="1">
    <source>
        <dbReference type="ARBA" id="ARBA00022833"/>
    </source>
</evidence>
<dbReference type="GO" id="GO:0016811">
    <property type="term" value="F:hydrolase activity, acting on carbon-nitrogen (but not peptide) bonds, in linear amides"/>
    <property type="evidence" value="ECO:0007669"/>
    <property type="project" value="TreeGrafter"/>
</dbReference>
<dbReference type="Proteomes" id="UP000237752">
    <property type="component" value="Unassembled WGS sequence"/>
</dbReference>
<reference evidence="2 3" key="1">
    <citation type="submission" date="2018-03" db="EMBL/GenBank/DDBJ databases">
        <title>Genomic Encyclopedia of Archaeal and Bacterial Type Strains, Phase II (KMG-II): from individual species to whole genera.</title>
        <authorList>
            <person name="Goeker M."/>
        </authorList>
    </citation>
    <scope>NUCLEOTIDE SEQUENCE [LARGE SCALE GENOMIC DNA]</scope>
    <source>
        <strain evidence="2 3">DSM 100065</strain>
    </source>
</reference>
<organism evidence="2 3">
    <name type="scientific">Antricoccus suffuscus</name>
    <dbReference type="NCBI Taxonomy" id="1629062"/>
    <lineage>
        <taxon>Bacteria</taxon>
        <taxon>Bacillati</taxon>
        <taxon>Actinomycetota</taxon>
        <taxon>Actinomycetes</taxon>
        <taxon>Geodermatophilales</taxon>
        <taxon>Antricoccaceae</taxon>
        <taxon>Antricoccus</taxon>
    </lineage>
</organism>
<dbReference type="OrthoDB" id="116799at2"/>
<evidence type="ECO:0000313" key="2">
    <source>
        <dbReference type="EMBL" id="PRZ41935.1"/>
    </source>
</evidence>
<dbReference type="InterPro" id="IPR024078">
    <property type="entry name" value="LmbE-like_dom_sf"/>
</dbReference>
<dbReference type="InterPro" id="IPR003737">
    <property type="entry name" value="GlcNAc_PI_deacetylase-related"/>
</dbReference>
<dbReference type="Gene3D" id="3.40.50.10320">
    <property type="entry name" value="LmbE-like"/>
    <property type="match status" value="1"/>
</dbReference>
<dbReference type="SUPFAM" id="SSF102588">
    <property type="entry name" value="LmbE-like"/>
    <property type="match status" value="1"/>
</dbReference>
<dbReference type="RefSeq" id="WP_106348895.1">
    <property type="nucleotide sequence ID" value="NZ_PVUE01000007.1"/>
</dbReference>
<proteinExistence type="predicted"/>
<gene>
    <name evidence="2" type="ORF">CLV47_10762</name>
</gene>
<keyword evidence="3" id="KW-1185">Reference proteome</keyword>
<sequence>MVSKNADATDILVVVAHPDDESFGCGSTIAYAASRGARISVCCATFGEAGQLAEGVDLGGRKLAAVRAEELRQATHILGARCVEPLNLLDSGWDGPPPDGSLCGIPNGDLVDKIAVVIAEHRPSVVLTLAGDDGHRDHLRLAGATEAAFNRSAGVDASLYRWCLPNDLMQRWAEEMTALRPDTAHLALEIANLGTPRADCTTVLDTSPFLMQRREAVAAHHTQTSPYEGLSADLAVAFLTEDYLVRVAGGRAATDAGIRFFGP</sequence>
<dbReference type="PANTHER" id="PTHR12993:SF11">
    <property type="entry name" value="N-ACETYLGLUCOSAMINYL-PHOSPHATIDYLINOSITOL DE-N-ACETYLASE"/>
    <property type="match status" value="1"/>
</dbReference>
<dbReference type="EMBL" id="PVUE01000007">
    <property type="protein sequence ID" value="PRZ41935.1"/>
    <property type="molecule type" value="Genomic_DNA"/>
</dbReference>
<dbReference type="PANTHER" id="PTHR12993">
    <property type="entry name" value="N-ACETYLGLUCOSAMINYL-PHOSPHATIDYLINOSITOL DE-N-ACETYLASE-RELATED"/>
    <property type="match status" value="1"/>
</dbReference>
<comment type="caution">
    <text evidence="2">The sequence shown here is derived from an EMBL/GenBank/DDBJ whole genome shotgun (WGS) entry which is preliminary data.</text>
</comment>
<dbReference type="Pfam" id="PF02585">
    <property type="entry name" value="PIG-L"/>
    <property type="match status" value="1"/>
</dbReference>
<name>A0A2T1A007_9ACTN</name>
<accession>A0A2T1A007</accession>
<keyword evidence="1" id="KW-0862">Zinc</keyword>
<dbReference type="GO" id="GO:0016137">
    <property type="term" value="P:glycoside metabolic process"/>
    <property type="evidence" value="ECO:0007669"/>
    <property type="project" value="UniProtKB-ARBA"/>
</dbReference>
<protein>
    <submittedName>
        <fullName evidence="2">LmbE family N-acetylglucosaminyl deacetylase</fullName>
    </submittedName>
</protein>
<dbReference type="AlphaFoldDB" id="A0A2T1A007"/>
<evidence type="ECO:0000313" key="3">
    <source>
        <dbReference type="Proteomes" id="UP000237752"/>
    </source>
</evidence>